<dbReference type="SUPFAM" id="SSF52540">
    <property type="entry name" value="P-loop containing nucleoside triphosphate hydrolases"/>
    <property type="match status" value="1"/>
</dbReference>
<evidence type="ECO:0000256" key="1">
    <source>
        <dbReference type="ARBA" id="ARBA00022737"/>
    </source>
</evidence>
<dbReference type="Pfam" id="PF00023">
    <property type="entry name" value="Ank"/>
    <property type="match status" value="1"/>
</dbReference>
<dbReference type="Gene3D" id="1.25.40.20">
    <property type="entry name" value="Ankyrin repeat-containing domain"/>
    <property type="match status" value="3"/>
</dbReference>
<dbReference type="SUPFAM" id="SSF48403">
    <property type="entry name" value="Ankyrin repeat"/>
    <property type="match status" value="1"/>
</dbReference>
<dbReference type="Pfam" id="PF22939">
    <property type="entry name" value="WHD_GPIID"/>
    <property type="match status" value="1"/>
</dbReference>
<dbReference type="InterPro" id="IPR027417">
    <property type="entry name" value="P-loop_NTPase"/>
</dbReference>
<evidence type="ECO:0000259" key="3">
    <source>
        <dbReference type="Pfam" id="PF22939"/>
    </source>
</evidence>
<sequence>MSFGFSIGDFLAVAKLVESTRKRFKGAPAEYNALADETRTLQIVLTDLRIQVEDDELTDSIKNDLQSAKKNCEAVLRDLNAVIDAHTELDSATAVPRKVPQRIWKRLRWDPKEANQLRSRLTSSIQLLAAVRQSLDSTLQHDVAQNLARLTATHDNKEVRQIADWLAPGTYSEHQHDYFTRVQAGTGQWVFTDPLYCSWLRGGGPSTLLLPGIPGAGKTFVASIIINWLQARVSHDDTSGLVFFYNSFQRTATQSCRHIVASMVRQLYLQKPHKNDVVRGVYEEHIKREPATLPSLEELCTTLEKLLAGFSVVFFVIDALDECQGPEASDARPWKYILTFLFRLQEQLKSQVAIKVLATSRPDLEIDGLFPNDGRLTIHARNDDLGKFCDSLIPNIGCIARKTELHPKIKDAICDSARGMFLLAKLHCDTLAAKTKPKDVLKSLNTFAQGGDALNRAYQDTIQRIQCQPEEHKALAKKVLVCVTHSARPLTLDEIRHALAVDQETTELDPEYDLDNPDDVISSCAGLVTIDSESRIIRLVHYTTQSFLESLGDELMPDPHDFLATCCLDYLHLDVFAEGHLVDNSYFRHRQEFPFFQYSAKYWHWHILSGSGNIFLKQRAFSFLDNNGRVATATRCLSNDAWDIHGECALHFLAFQGLNDWITDYIGRGPVTEGNWDGKGSCPDCRTSSTEIRRRLSNNTTSWITLLTSWCDSRGRTPLWYAIRKRHASTARLLIDLNNEIIDKVDDEGQTPLNLALVYKVEAVALRILEEPKRVSWYQYRDRDDSSYLHNAVSYGHEAVVDRLLELVSAFDTSGTRSIAISYTTSQEKFRDTPVHDAAGAGHLGIVEKLLACSGGRGLNLRTRIGHTPLISAAKGGHLEVVQYLMSQDGIQADFRDRHGMSALHWAAACGTVPVLEYLLSTGLFPANSTSTSGRTALHYASVHHKRAVVSLTSREDVGVNCTDKDGRNALMVAAQYASADVIAHLAPLMRDVNSTDADGDIALHHLCKSRYWAYRPEGGSKAQASFDSLVKNGASLDITNKQGQTPYEALCLRMEGLDATNDRKELESLETLKRMTESYMSVSTEA</sequence>
<evidence type="ECO:0000313" key="6">
    <source>
        <dbReference type="Proteomes" id="UP000054466"/>
    </source>
</evidence>
<evidence type="ECO:0000313" key="5">
    <source>
        <dbReference type="EMBL" id="KIW35156.1"/>
    </source>
</evidence>
<dbReference type="AlphaFoldDB" id="A0A0D2A4C0"/>
<keyword evidence="2" id="KW-0040">ANK repeat</keyword>
<dbReference type="PROSITE" id="PS50297">
    <property type="entry name" value="ANK_REP_REGION"/>
    <property type="match status" value="2"/>
</dbReference>
<dbReference type="EMBL" id="KN847040">
    <property type="protein sequence ID" value="KIW35156.1"/>
    <property type="molecule type" value="Genomic_DNA"/>
</dbReference>
<feature type="repeat" description="ANK" evidence="2">
    <location>
        <begin position="899"/>
        <end position="923"/>
    </location>
</feature>
<dbReference type="InterPro" id="IPR002110">
    <property type="entry name" value="Ankyrin_rpt"/>
</dbReference>
<dbReference type="SMART" id="SM00248">
    <property type="entry name" value="ANK"/>
    <property type="match status" value="9"/>
</dbReference>
<proteinExistence type="predicted"/>
<dbReference type="InterPro" id="IPR056884">
    <property type="entry name" value="NPHP3-like_N"/>
</dbReference>
<feature type="domain" description="GPI inositol-deacylase winged helix" evidence="3">
    <location>
        <begin position="471"/>
        <end position="550"/>
    </location>
</feature>
<reference evidence="5 6" key="1">
    <citation type="submission" date="2015-01" db="EMBL/GenBank/DDBJ databases">
        <title>The Genome Sequence of Cladophialophora immunda CBS83496.</title>
        <authorList>
            <consortium name="The Broad Institute Genomics Platform"/>
            <person name="Cuomo C."/>
            <person name="de Hoog S."/>
            <person name="Gorbushina A."/>
            <person name="Stielow B."/>
            <person name="Teixiera M."/>
            <person name="Abouelleil A."/>
            <person name="Chapman S.B."/>
            <person name="Priest M."/>
            <person name="Young S.K."/>
            <person name="Wortman J."/>
            <person name="Nusbaum C."/>
            <person name="Birren B."/>
        </authorList>
    </citation>
    <scope>NUCLEOTIDE SEQUENCE [LARGE SCALE GENOMIC DNA]</scope>
    <source>
        <strain evidence="5 6">CBS 83496</strain>
    </source>
</reference>
<dbReference type="InterPro" id="IPR036770">
    <property type="entry name" value="Ankyrin_rpt-contain_sf"/>
</dbReference>
<dbReference type="Gene3D" id="3.40.50.300">
    <property type="entry name" value="P-loop containing nucleotide triphosphate hydrolases"/>
    <property type="match status" value="1"/>
</dbReference>
<dbReference type="Proteomes" id="UP000054466">
    <property type="component" value="Unassembled WGS sequence"/>
</dbReference>
<protein>
    <submittedName>
        <fullName evidence="5">Uncharacterized protein</fullName>
    </submittedName>
</protein>
<evidence type="ECO:0000256" key="2">
    <source>
        <dbReference type="PROSITE-ProRule" id="PRU00023"/>
    </source>
</evidence>
<dbReference type="PANTHER" id="PTHR10039:SF15">
    <property type="entry name" value="NACHT DOMAIN-CONTAINING PROTEIN"/>
    <property type="match status" value="1"/>
</dbReference>
<evidence type="ECO:0000259" key="4">
    <source>
        <dbReference type="Pfam" id="PF24883"/>
    </source>
</evidence>
<dbReference type="RefSeq" id="XP_016255372.1">
    <property type="nucleotide sequence ID" value="XM_016388444.1"/>
</dbReference>
<dbReference type="OrthoDB" id="195446at2759"/>
<dbReference type="VEuPathDB" id="FungiDB:PV07_01871"/>
<keyword evidence="1" id="KW-0677">Repeat</keyword>
<dbReference type="PROSITE" id="PS50088">
    <property type="entry name" value="ANK_REPEAT"/>
    <property type="match status" value="2"/>
</dbReference>
<dbReference type="PANTHER" id="PTHR10039">
    <property type="entry name" value="AMELOGENIN"/>
    <property type="match status" value="1"/>
</dbReference>
<dbReference type="InterPro" id="IPR054471">
    <property type="entry name" value="GPIID_WHD"/>
</dbReference>
<keyword evidence="6" id="KW-1185">Reference proteome</keyword>
<name>A0A0D2A4C0_9EURO</name>
<accession>A0A0D2A4C0</accession>
<organism evidence="5 6">
    <name type="scientific">Cladophialophora immunda</name>
    <dbReference type="NCBI Taxonomy" id="569365"/>
    <lineage>
        <taxon>Eukaryota</taxon>
        <taxon>Fungi</taxon>
        <taxon>Dikarya</taxon>
        <taxon>Ascomycota</taxon>
        <taxon>Pezizomycotina</taxon>
        <taxon>Eurotiomycetes</taxon>
        <taxon>Chaetothyriomycetidae</taxon>
        <taxon>Chaetothyriales</taxon>
        <taxon>Herpotrichiellaceae</taxon>
        <taxon>Cladophialophora</taxon>
    </lineage>
</organism>
<dbReference type="STRING" id="569365.A0A0D2A4C0"/>
<feature type="repeat" description="ANK" evidence="2">
    <location>
        <begin position="865"/>
        <end position="887"/>
    </location>
</feature>
<dbReference type="GeneID" id="27341065"/>
<dbReference type="Pfam" id="PF24883">
    <property type="entry name" value="NPHP3_N"/>
    <property type="match status" value="1"/>
</dbReference>
<dbReference type="HOGENOM" id="CLU_000288_34_23_1"/>
<gene>
    <name evidence="5" type="ORF">PV07_01871</name>
</gene>
<dbReference type="Pfam" id="PF12796">
    <property type="entry name" value="Ank_2"/>
    <property type="match status" value="2"/>
</dbReference>
<feature type="domain" description="Nephrocystin 3-like N-terminal" evidence="4">
    <location>
        <begin position="185"/>
        <end position="361"/>
    </location>
</feature>